<dbReference type="Proteomes" id="UP000702954">
    <property type="component" value="Unassembled WGS sequence"/>
</dbReference>
<dbReference type="PANTHER" id="PTHR46795:SF3">
    <property type="entry name" value="ABC TRANSPORTER PERMEASE"/>
    <property type="match status" value="1"/>
</dbReference>
<evidence type="ECO:0000256" key="4">
    <source>
        <dbReference type="ARBA" id="ARBA00022989"/>
    </source>
</evidence>
<dbReference type="AlphaFoldDB" id="A0A4R3J672"/>
<feature type="transmembrane region" description="Helical" evidence="6">
    <location>
        <begin position="234"/>
        <end position="256"/>
    </location>
</feature>
<comment type="caution">
    <text evidence="9">The sequence shown here is derived from an EMBL/GenBank/DDBJ whole genome shotgun (WGS) entry which is preliminary data.</text>
</comment>
<keyword evidence="4 6" id="KW-1133">Transmembrane helix</keyword>
<feature type="transmembrane region" description="Helical" evidence="6">
    <location>
        <begin position="59"/>
        <end position="81"/>
    </location>
</feature>
<dbReference type="EMBL" id="BHEO01000002">
    <property type="protein sequence ID" value="GBU03715.1"/>
    <property type="molecule type" value="Genomic_DNA"/>
</dbReference>
<dbReference type="EMBL" id="SLZV01000040">
    <property type="protein sequence ID" value="TCS60835.1"/>
    <property type="molecule type" value="Genomic_DNA"/>
</dbReference>
<organism evidence="9 10">
    <name type="scientific">Faecalimonas umbilicata</name>
    <dbReference type="NCBI Taxonomy" id="1912855"/>
    <lineage>
        <taxon>Bacteria</taxon>
        <taxon>Bacillati</taxon>
        <taxon>Bacillota</taxon>
        <taxon>Clostridia</taxon>
        <taxon>Lachnospirales</taxon>
        <taxon>Lachnospiraceae</taxon>
        <taxon>Faecalimonas</taxon>
    </lineage>
</organism>
<evidence type="ECO:0000313" key="11">
    <source>
        <dbReference type="Proteomes" id="UP000702954"/>
    </source>
</evidence>
<evidence type="ECO:0000256" key="3">
    <source>
        <dbReference type="ARBA" id="ARBA00022692"/>
    </source>
</evidence>
<accession>A0A4R3J672</accession>
<keyword evidence="5 6" id="KW-0472">Membrane</keyword>
<name>A0A4R3J672_9FIRM</name>
<protein>
    <submittedName>
        <fullName evidence="8">ABC transporter permease</fullName>
    </submittedName>
    <submittedName>
        <fullName evidence="9">FtsX-like permease family protein</fullName>
    </submittedName>
</protein>
<dbReference type="InterPro" id="IPR052536">
    <property type="entry name" value="ABC-4_Integral_Memb_Prot"/>
</dbReference>
<evidence type="ECO:0000256" key="2">
    <source>
        <dbReference type="ARBA" id="ARBA00022475"/>
    </source>
</evidence>
<dbReference type="InterPro" id="IPR003838">
    <property type="entry name" value="ABC3_permease_C"/>
</dbReference>
<dbReference type="PANTHER" id="PTHR46795">
    <property type="entry name" value="ABC TRANSPORTER PERMEASE-RELATED-RELATED"/>
    <property type="match status" value="1"/>
</dbReference>
<feature type="transmembrane region" description="Helical" evidence="6">
    <location>
        <begin position="570"/>
        <end position="597"/>
    </location>
</feature>
<evidence type="ECO:0000256" key="5">
    <source>
        <dbReference type="ARBA" id="ARBA00023136"/>
    </source>
</evidence>
<evidence type="ECO:0000313" key="9">
    <source>
        <dbReference type="EMBL" id="TCS60835.1"/>
    </source>
</evidence>
<reference evidence="8 11" key="1">
    <citation type="journal article" date="2018" name="Int. J. Syst. Evol. Microbiol.">
        <title>Draft Genome Sequence of Faecalimonas umbilicata JCM 30896T, an Acetate-Producing Bacterium Isolated from Human Feces.</title>
        <authorList>
            <person name="Sakamoto M."/>
            <person name="Ikeyama N."/>
            <person name="Yuki M."/>
            <person name="Ohkuma M."/>
        </authorList>
    </citation>
    <scope>NUCLEOTIDE SEQUENCE [LARGE SCALE GENOMIC DNA]</scope>
    <source>
        <strain evidence="8 11">EGH7</strain>
    </source>
</reference>
<feature type="domain" description="ABC3 transporter permease C-terminal" evidence="7">
    <location>
        <begin position="60"/>
        <end position="180"/>
    </location>
</feature>
<sequence length="707" mass="80120">MTLLNILQKIKKYNKGNYRQFSLCFAMSVMLVSALTLFMTSPFVMSRLPVGGDSRKMLYMVYAVAVIGCVLFTVYATSLFLRFKSREIGVLLALGTDKRTLTKTLMKEIGGLTVKIAVLSILAGAVLSFGIGKLYESMIQSAGGDHFGFSILGIGISVLFFLIVGAMIMMMTSRFMKRANVIEILNEERRNEPIKQQVGERYLLTGIICVAVGIFGGLVVPYLVSVIWKMKLGAYMYGFYLLVLIGLYRIMVYSVAVHKRGRKPQKYYKNLISFGLMKFQGISVVRNMLIITLLLAGTLFAVFFSVANYMQGSMSASTEANDISYQYLGSADGLTEEKVKDLASEYQVQIEDYREAEFIRLLGSGVCRENYDKDGKLIEEYREKDFYKNFISATAFSEVTGLKVTVEPGTYQYISREGNAESYWFLPEDLDRAENTTTGNIQELIYAGIVEYSSFFWNRGQDGSAAYILNDTDYEKLKEGISEELTLRHVLFNLTEEGDAYGFSKKLYEEYCNSVPDNMRVMSNYDEYRASVDKDYEYGETVELYADRPEMEVDWKYAPVFVPLQEKIFILTYATLLLVFVFVAFICLIAAGVIGYTRSMTVVCKSKRVLVDVQKLGADRNYLTGILKMQIKKVFVLPTVIAIVIMFAYYMLVLWQNDGCITVQEYPVILINTGICLVLGGYQYVIYRCSLKKAEEVVFDSNRKVIQ</sequence>
<feature type="transmembrane region" description="Helical" evidence="6">
    <location>
        <begin position="666"/>
        <end position="685"/>
    </location>
</feature>
<feature type="transmembrane region" description="Helical" evidence="6">
    <location>
        <begin position="147"/>
        <end position="168"/>
    </location>
</feature>
<reference evidence="9 10" key="2">
    <citation type="submission" date="2019-03" db="EMBL/GenBank/DDBJ databases">
        <title>Genomic Encyclopedia of Type Strains, Phase IV (KMG-IV): sequencing the most valuable type-strain genomes for metagenomic binning, comparative biology and taxonomic classification.</title>
        <authorList>
            <person name="Goeker M."/>
        </authorList>
    </citation>
    <scope>NUCLEOTIDE SEQUENCE [LARGE SCALE GENOMIC DNA]</scope>
    <source>
        <strain evidence="9 10">DSM 103426</strain>
    </source>
</reference>
<keyword evidence="11" id="KW-1185">Reference proteome</keyword>
<dbReference type="Pfam" id="PF02687">
    <property type="entry name" value="FtsX"/>
    <property type="match status" value="1"/>
</dbReference>
<feature type="transmembrane region" description="Helical" evidence="6">
    <location>
        <begin position="21"/>
        <end position="39"/>
    </location>
</feature>
<evidence type="ECO:0000313" key="8">
    <source>
        <dbReference type="EMBL" id="GBU03715.1"/>
    </source>
</evidence>
<dbReference type="GO" id="GO:0005886">
    <property type="term" value="C:plasma membrane"/>
    <property type="evidence" value="ECO:0007669"/>
    <property type="project" value="UniProtKB-SubCell"/>
</dbReference>
<feature type="transmembrane region" description="Helical" evidence="6">
    <location>
        <begin position="112"/>
        <end position="135"/>
    </location>
</feature>
<dbReference type="Proteomes" id="UP000294613">
    <property type="component" value="Unassembled WGS sequence"/>
</dbReference>
<dbReference type="RefSeq" id="WP_165851564.1">
    <property type="nucleotide sequence ID" value="NZ_BHEO01000002.1"/>
</dbReference>
<evidence type="ECO:0000259" key="7">
    <source>
        <dbReference type="Pfam" id="PF02687"/>
    </source>
</evidence>
<evidence type="ECO:0000313" key="10">
    <source>
        <dbReference type="Proteomes" id="UP000294613"/>
    </source>
</evidence>
<comment type="subcellular location">
    <subcellularLocation>
        <location evidence="1">Cell membrane</location>
        <topology evidence="1">Multi-pass membrane protein</topology>
    </subcellularLocation>
</comment>
<proteinExistence type="predicted"/>
<feature type="transmembrane region" description="Helical" evidence="6">
    <location>
        <begin position="634"/>
        <end position="654"/>
    </location>
</feature>
<feature type="transmembrane region" description="Helical" evidence="6">
    <location>
        <begin position="202"/>
        <end position="228"/>
    </location>
</feature>
<evidence type="ECO:0000256" key="1">
    <source>
        <dbReference type="ARBA" id="ARBA00004651"/>
    </source>
</evidence>
<feature type="transmembrane region" description="Helical" evidence="6">
    <location>
        <begin position="288"/>
        <end position="310"/>
    </location>
</feature>
<keyword evidence="2" id="KW-1003">Cell membrane</keyword>
<keyword evidence="3 6" id="KW-0812">Transmembrane</keyword>
<evidence type="ECO:0000256" key="6">
    <source>
        <dbReference type="SAM" id="Phobius"/>
    </source>
</evidence>
<gene>
    <name evidence="9" type="ORF">EDD74_14023</name>
    <name evidence="8" type="ORF">FAEUMB_02560</name>
</gene>